<organism evidence="2 3">
    <name type="scientific">Blastomonas fulva</name>
    <dbReference type="NCBI Taxonomy" id="1550728"/>
    <lineage>
        <taxon>Bacteria</taxon>
        <taxon>Pseudomonadati</taxon>
        <taxon>Pseudomonadota</taxon>
        <taxon>Alphaproteobacteria</taxon>
        <taxon>Sphingomonadales</taxon>
        <taxon>Sphingomonadaceae</taxon>
        <taxon>Blastomonas</taxon>
    </lineage>
</organism>
<dbReference type="EMBL" id="CP020083">
    <property type="protein sequence ID" value="ASR50650.1"/>
    <property type="molecule type" value="Genomic_DNA"/>
</dbReference>
<dbReference type="InterPro" id="IPR032466">
    <property type="entry name" value="Metal_Hydrolase"/>
</dbReference>
<reference evidence="2 3" key="1">
    <citation type="submission" date="2017-03" db="EMBL/GenBank/DDBJ databases">
        <title>Complete genome sequence of Blastomonas fulva degrading microcsystin LR.</title>
        <authorList>
            <person name="Lee H.-g."/>
            <person name="Jin L."/>
            <person name="oh H.-M."/>
        </authorList>
    </citation>
    <scope>NUCLEOTIDE SEQUENCE [LARGE SCALE GENOMIC DNA]</scope>
    <source>
        <strain evidence="2 3">T2</strain>
    </source>
</reference>
<name>A0ABN5B4P4_9SPHN</name>
<protein>
    <recommendedName>
        <fullName evidence="1">Amidohydrolase 3 domain-containing protein</fullName>
    </recommendedName>
</protein>
<evidence type="ECO:0000313" key="3">
    <source>
        <dbReference type="Proteomes" id="UP000258016"/>
    </source>
</evidence>
<gene>
    <name evidence="2" type="ORF">B5J99_03510</name>
</gene>
<dbReference type="SUPFAM" id="SSF51556">
    <property type="entry name" value="Metallo-dependent hydrolases"/>
    <property type="match status" value="1"/>
</dbReference>
<keyword evidence="3" id="KW-1185">Reference proteome</keyword>
<dbReference type="PANTHER" id="PTHR11647:SF1">
    <property type="entry name" value="COLLAPSIN RESPONSE MEDIATOR PROTEIN"/>
    <property type="match status" value="1"/>
</dbReference>
<dbReference type="InterPro" id="IPR050378">
    <property type="entry name" value="Metallo-dep_Hydrolases_sf"/>
</dbReference>
<proteinExistence type="predicted"/>
<sequence length="605" mass="65498">MFSSFAVRHTVGRKQAKGEVAMLDVLIKGGSVVDGTGRPAFSADLGISGGVIVEVGKVTTPAARTIDADGAMVTPGFIDIHTHYDGQVSWDAEMLPSANHGVTTAIMGNCGVGFAPARSSDRETLIALMEGVEDIPGTALHEGITWEWETMGEYINAIDRTPRTMDIGVQVPHNPLRLYVMGERAVRREAATPDDIAAMQALLVEGLEAGALGFTTADTVGHRDAHGNPTYARQVAASELYALGEAMGRAGKGVIQIFNDFYRDNAGDFATIAELARRSGRPLSFTYEQDDAWPEGFHEYVTGEMDALNATGVPIRAQVAPRAIGGIHSLQGTINPFMTRPSYMAIMHLPHVERVAIMRDPAFKARLMTEDDRPISDFVMSVSPRVEEWGADPIRMAQRTFCLDPEPDYEQPLDRSLYGQSQATGRSVPDLLYDQLLTQDGTGQVFVPIMNWGGGNYDFVHDTLNNPWAILGLSDGGAHVGYICDGSFPTYLLSHWTRDRTRGPRIAIERAVQLQTTAPAEHLGLHDRGRIAPGYRADINVIDHAALAIGRPTLLNDLPAGGTRFVQSARGYLATMVAGQVVTDRDRLTGAKPGKVVRGAQRRAA</sequence>
<feature type="domain" description="Amidohydrolase 3" evidence="1">
    <location>
        <begin position="64"/>
        <end position="582"/>
    </location>
</feature>
<dbReference type="InterPro" id="IPR011059">
    <property type="entry name" value="Metal-dep_hydrolase_composite"/>
</dbReference>
<dbReference type="PANTHER" id="PTHR11647">
    <property type="entry name" value="HYDRANTOINASE/DIHYDROPYRIMIDINASE FAMILY MEMBER"/>
    <property type="match status" value="1"/>
</dbReference>
<dbReference type="Gene3D" id="3.20.20.140">
    <property type="entry name" value="Metal-dependent hydrolases"/>
    <property type="match status" value="1"/>
</dbReference>
<dbReference type="Pfam" id="PF07969">
    <property type="entry name" value="Amidohydro_3"/>
    <property type="match status" value="1"/>
</dbReference>
<accession>A0ABN5B4P4</accession>
<evidence type="ECO:0000313" key="2">
    <source>
        <dbReference type="EMBL" id="ASR50650.1"/>
    </source>
</evidence>
<dbReference type="Proteomes" id="UP000258016">
    <property type="component" value="Chromosome"/>
</dbReference>
<dbReference type="InterPro" id="IPR013108">
    <property type="entry name" value="Amidohydro_3"/>
</dbReference>
<evidence type="ECO:0000259" key="1">
    <source>
        <dbReference type="Pfam" id="PF07969"/>
    </source>
</evidence>
<dbReference type="SUPFAM" id="SSF51338">
    <property type="entry name" value="Composite domain of metallo-dependent hydrolases"/>
    <property type="match status" value="1"/>
</dbReference>
<dbReference type="Gene3D" id="2.30.40.10">
    <property type="entry name" value="Urease, subunit C, domain 1"/>
    <property type="match status" value="1"/>
</dbReference>